<evidence type="ECO:0000313" key="2">
    <source>
        <dbReference type="EMBL" id="KAJ7713708.1"/>
    </source>
</evidence>
<sequence>MTSNLTLTRSPLTVSRFTAHRKWSQLLEPEKLAVRCPFTFVLSPSDENLRSAQLLMVGNIRNVQRHRPSPRFPVRPVLLKVCPPIPPSSFYPCLPSPPSHQSPARARKRHTVSSASCSTNLPPSRCMQFPGCAARPHGCGMWGMAGDSSPTTAAVAGNPQRPTPNYGTDPSAPSTPSYPLVAGPHIPPHPRYHVPTARPSRILAAHYGTPHPPHPCPLPPRIPASAARSSPPSLPYPRVGSAHADPALSTTSPRRRRCAYQIPATQHGVCRTTPRGVAAYLHPLLDSAAACSPESKRGACACAVRPPSSPFPPPSPSSPLPTSTCPRRQRTHSRDAVAYRRKSHLTALRGVGFDGE</sequence>
<feature type="compositionally biased region" description="Pro residues" evidence="1">
    <location>
        <begin position="307"/>
        <end position="319"/>
    </location>
</feature>
<dbReference type="EMBL" id="JARKIB010000337">
    <property type="protein sequence ID" value="KAJ7713708.1"/>
    <property type="molecule type" value="Genomic_DNA"/>
</dbReference>
<proteinExistence type="predicted"/>
<feature type="region of interest" description="Disordered" evidence="1">
    <location>
        <begin position="96"/>
        <end position="120"/>
    </location>
</feature>
<feature type="compositionally biased region" description="Polar residues" evidence="1">
    <location>
        <begin position="163"/>
        <end position="175"/>
    </location>
</feature>
<evidence type="ECO:0000256" key="1">
    <source>
        <dbReference type="SAM" id="MobiDB-lite"/>
    </source>
</evidence>
<dbReference type="AlphaFoldDB" id="A0AAD7H6L7"/>
<organism evidence="2 3">
    <name type="scientific">Mycena metata</name>
    <dbReference type="NCBI Taxonomy" id="1033252"/>
    <lineage>
        <taxon>Eukaryota</taxon>
        <taxon>Fungi</taxon>
        <taxon>Dikarya</taxon>
        <taxon>Basidiomycota</taxon>
        <taxon>Agaricomycotina</taxon>
        <taxon>Agaricomycetes</taxon>
        <taxon>Agaricomycetidae</taxon>
        <taxon>Agaricales</taxon>
        <taxon>Marasmiineae</taxon>
        <taxon>Mycenaceae</taxon>
        <taxon>Mycena</taxon>
    </lineage>
</organism>
<keyword evidence="3" id="KW-1185">Reference proteome</keyword>
<feature type="region of interest" description="Disordered" evidence="1">
    <location>
        <begin position="148"/>
        <end position="175"/>
    </location>
</feature>
<comment type="caution">
    <text evidence="2">The sequence shown here is derived from an EMBL/GenBank/DDBJ whole genome shotgun (WGS) entry which is preliminary data.</text>
</comment>
<feature type="region of interest" description="Disordered" evidence="1">
    <location>
        <begin position="208"/>
        <end position="256"/>
    </location>
</feature>
<dbReference type="Proteomes" id="UP001215598">
    <property type="component" value="Unassembled WGS sequence"/>
</dbReference>
<protein>
    <submittedName>
        <fullName evidence="2">Uncharacterized protein</fullName>
    </submittedName>
</protein>
<feature type="region of interest" description="Disordered" evidence="1">
    <location>
        <begin position="306"/>
        <end position="341"/>
    </location>
</feature>
<accession>A0AAD7H6L7</accession>
<feature type="compositionally biased region" description="Pro residues" evidence="1">
    <location>
        <begin position="210"/>
        <end position="222"/>
    </location>
</feature>
<evidence type="ECO:0000313" key="3">
    <source>
        <dbReference type="Proteomes" id="UP001215598"/>
    </source>
</evidence>
<gene>
    <name evidence="2" type="ORF">B0H16DRAFT_1620342</name>
</gene>
<name>A0AAD7H6L7_9AGAR</name>
<reference evidence="2" key="1">
    <citation type="submission" date="2023-03" db="EMBL/GenBank/DDBJ databases">
        <title>Massive genome expansion in bonnet fungi (Mycena s.s.) driven by repeated elements and novel gene families across ecological guilds.</title>
        <authorList>
            <consortium name="Lawrence Berkeley National Laboratory"/>
            <person name="Harder C.B."/>
            <person name="Miyauchi S."/>
            <person name="Viragh M."/>
            <person name="Kuo A."/>
            <person name="Thoen E."/>
            <person name="Andreopoulos B."/>
            <person name="Lu D."/>
            <person name="Skrede I."/>
            <person name="Drula E."/>
            <person name="Henrissat B."/>
            <person name="Morin E."/>
            <person name="Kohler A."/>
            <person name="Barry K."/>
            <person name="LaButti K."/>
            <person name="Morin E."/>
            <person name="Salamov A."/>
            <person name="Lipzen A."/>
            <person name="Mereny Z."/>
            <person name="Hegedus B."/>
            <person name="Baldrian P."/>
            <person name="Stursova M."/>
            <person name="Weitz H."/>
            <person name="Taylor A."/>
            <person name="Grigoriev I.V."/>
            <person name="Nagy L.G."/>
            <person name="Martin F."/>
            <person name="Kauserud H."/>
        </authorList>
    </citation>
    <scope>NUCLEOTIDE SEQUENCE</scope>
    <source>
        <strain evidence="2">CBHHK182m</strain>
    </source>
</reference>